<dbReference type="InterPro" id="IPR036291">
    <property type="entry name" value="NAD(P)-bd_dom_sf"/>
</dbReference>
<dbReference type="Proteomes" id="UP000596387">
    <property type="component" value="Chromosome"/>
</dbReference>
<evidence type="ECO:0000256" key="2">
    <source>
        <dbReference type="ARBA" id="ARBA00007637"/>
    </source>
</evidence>
<organism evidence="4 5">
    <name type="scientific">Ponticoccus alexandrii</name>
    <dbReference type="NCBI Taxonomy" id="1943633"/>
    <lineage>
        <taxon>Bacteria</taxon>
        <taxon>Pseudomonadati</taxon>
        <taxon>Pseudomonadota</taxon>
        <taxon>Alphaproteobacteria</taxon>
        <taxon>Rhodobacterales</taxon>
        <taxon>Roseobacteraceae</taxon>
        <taxon>Ponticoccus</taxon>
    </lineage>
</organism>
<sequence>MADRTQPTLLLLGATGKLGRALQACWRVAPPGDMTVTGLARRRNSSDIPVWVPGGPLPATGPVRAVVAAWGVTSGTREDMDVNIALARAALDLAREVGAERVLHFSSAAVYGRGDGRLSEEDAPDPQAPYGASKLRMENAVDDWHKTFEGGPRSVILRIGNVAGADMLLGNMKAGQSVTLHRLPDGTAPRRSYITPPDLARVIAALLQKSDPALIYNVAAPTVTGMDEIATEAGATIRWQEAPETALSEVWLNTDRLGGVLALGQETAQPRHLIDGARHAGLWP</sequence>
<name>A0ABX7FD31_9RHOB</name>
<reference evidence="4 5" key="1">
    <citation type="submission" date="2019-12" db="EMBL/GenBank/DDBJ databases">
        <title>Complete Genome Sequence of a Quorum-Sensing Bacterium,Rhodobacteraceae bacterium C31, Isolated from a marine microalgae symbiotic bacteria.</title>
        <authorList>
            <person name="Zhang Y."/>
        </authorList>
    </citation>
    <scope>NUCLEOTIDE SEQUENCE [LARGE SCALE GENOMIC DNA]</scope>
    <source>
        <strain evidence="4 5">C31</strain>
    </source>
</reference>
<evidence type="ECO:0000313" key="4">
    <source>
        <dbReference type="EMBL" id="QRF68293.1"/>
    </source>
</evidence>
<comment type="pathway">
    <text evidence="1">Bacterial outer membrane biogenesis; LPS O-antigen biosynthesis.</text>
</comment>
<gene>
    <name evidence="4" type="ORF">GQA70_19435</name>
</gene>
<dbReference type="Gene3D" id="3.40.50.720">
    <property type="entry name" value="NAD(P)-binding Rossmann-like Domain"/>
    <property type="match status" value="1"/>
</dbReference>
<dbReference type="Pfam" id="PF01370">
    <property type="entry name" value="Epimerase"/>
    <property type="match status" value="1"/>
</dbReference>
<dbReference type="EMBL" id="CP047166">
    <property type="protein sequence ID" value="QRF68293.1"/>
    <property type="molecule type" value="Genomic_DNA"/>
</dbReference>
<dbReference type="CDD" id="cd08946">
    <property type="entry name" value="SDR_e"/>
    <property type="match status" value="1"/>
</dbReference>
<evidence type="ECO:0000256" key="1">
    <source>
        <dbReference type="ARBA" id="ARBA00005125"/>
    </source>
</evidence>
<dbReference type="SUPFAM" id="SSF51735">
    <property type="entry name" value="NAD(P)-binding Rossmann-fold domains"/>
    <property type="match status" value="1"/>
</dbReference>
<feature type="domain" description="NAD-dependent epimerase/dehydratase" evidence="3">
    <location>
        <begin position="67"/>
        <end position="219"/>
    </location>
</feature>
<evidence type="ECO:0000313" key="5">
    <source>
        <dbReference type="Proteomes" id="UP000596387"/>
    </source>
</evidence>
<keyword evidence="5" id="KW-1185">Reference proteome</keyword>
<accession>A0ABX7FD31</accession>
<dbReference type="RefSeq" id="WP_156145493.1">
    <property type="nucleotide sequence ID" value="NZ_CP047166.1"/>
</dbReference>
<dbReference type="InterPro" id="IPR001509">
    <property type="entry name" value="Epimerase_deHydtase"/>
</dbReference>
<evidence type="ECO:0000259" key="3">
    <source>
        <dbReference type="Pfam" id="PF01370"/>
    </source>
</evidence>
<dbReference type="PANTHER" id="PTHR43000">
    <property type="entry name" value="DTDP-D-GLUCOSE 4,6-DEHYDRATASE-RELATED"/>
    <property type="match status" value="1"/>
</dbReference>
<comment type="similarity">
    <text evidence="2">Belongs to the NAD(P)-dependent epimerase/dehydratase family.</text>
</comment>
<protein>
    <submittedName>
        <fullName evidence="4">NAD-dependent epimerase/dehydratase family protein</fullName>
    </submittedName>
</protein>
<proteinExistence type="inferred from homology"/>